<gene>
    <name evidence="1" type="ORF">ENO26_09240</name>
</gene>
<evidence type="ECO:0000313" key="1">
    <source>
        <dbReference type="EMBL" id="HEM67726.1"/>
    </source>
</evidence>
<comment type="caution">
    <text evidence="1">The sequence shown here is derived from an EMBL/GenBank/DDBJ whole genome shotgun (WGS) entry which is preliminary data.</text>
</comment>
<protein>
    <submittedName>
        <fullName evidence="1">Uncharacterized protein</fullName>
    </submittedName>
</protein>
<accession>A0A7J2U4T8</accession>
<organism evidence="1">
    <name type="scientific">Ignisphaera aggregans</name>
    <dbReference type="NCBI Taxonomy" id="334771"/>
    <lineage>
        <taxon>Archaea</taxon>
        <taxon>Thermoproteota</taxon>
        <taxon>Thermoprotei</taxon>
        <taxon>Desulfurococcales</taxon>
        <taxon>Desulfurococcaceae</taxon>
        <taxon>Ignisphaera</taxon>
    </lineage>
</organism>
<dbReference type="EMBL" id="DSEU01000065">
    <property type="protein sequence ID" value="HEM67726.1"/>
    <property type="molecule type" value="Genomic_DNA"/>
</dbReference>
<dbReference type="AlphaFoldDB" id="A0A7J2U4T8"/>
<reference evidence="1" key="1">
    <citation type="journal article" date="2020" name="mSystems">
        <title>Genome- and Community-Level Interaction Insights into Carbon Utilization and Element Cycling Functions of Hydrothermarchaeota in Hydrothermal Sediment.</title>
        <authorList>
            <person name="Zhou Z."/>
            <person name="Liu Y."/>
            <person name="Xu W."/>
            <person name="Pan J."/>
            <person name="Luo Z.H."/>
            <person name="Li M."/>
        </authorList>
    </citation>
    <scope>NUCLEOTIDE SEQUENCE [LARGE SCALE GENOMIC DNA]</scope>
    <source>
        <strain evidence="1">SpSt-125</strain>
    </source>
</reference>
<name>A0A7J2U4T8_9CREN</name>
<proteinExistence type="predicted"/>
<sequence>MKLSFVPELEIEFANRVRGTQQILERGCENVPEELINELIERNLIIYDLYPRDPVILIDESPLEKDPELGIGKYIAKHLSIEKLLRRLSMSTGSLILDYFLSL</sequence>